<evidence type="ECO:0000256" key="5">
    <source>
        <dbReference type="ARBA" id="ARBA00022842"/>
    </source>
</evidence>
<comment type="caution">
    <text evidence="8">Lacks conserved residue(s) required for the propagation of feature annotation.</text>
</comment>
<feature type="transmembrane region" description="Helical" evidence="9">
    <location>
        <begin position="336"/>
        <end position="354"/>
    </location>
</feature>
<dbReference type="SUPFAM" id="SSF53448">
    <property type="entry name" value="Nucleotide-diphospho-sugar transferases"/>
    <property type="match status" value="1"/>
</dbReference>
<evidence type="ECO:0000313" key="12">
    <source>
        <dbReference type="Proteomes" id="UP000191661"/>
    </source>
</evidence>
<organism evidence="11 12">
    <name type="scientific">Methanobrevibacter arboriphilus JCM 13429 = DSM 1125</name>
    <dbReference type="NCBI Taxonomy" id="1300164"/>
    <lineage>
        <taxon>Archaea</taxon>
        <taxon>Methanobacteriati</taxon>
        <taxon>Methanobacteriota</taxon>
        <taxon>Methanomada group</taxon>
        <taxon>Methanobacteria</taxon>
        <taxon>Methanobacteriales</taxon>
        <taxon>Methanobacteriaceae</taxon>
        <taxon>Methanobrevibacter</taxon>
    </lineage>
</organism>
<evidence type="ECO:0000256" key="2">
    <source>
        <dbReference type="ARBA" id="ARBA00022676"/>
    </source>
</evidence>
<dbReference type="CDD" id="cd06423">
    <property type="entry name" value="CESA_like"/>
    <property type="match status" value="1"/>
</dbReference>
<keyword evidence="12" id="KW-1185">Reference proteome</keyword>
<gene>
    <name evidence="11" type="ORF">MBBAR_11c00280</name>
</gene>
<protein>
    <submittedName>
        <fullName evidence="11">Glycosyltransferase, family 2</fullName>
    </submittedName>
</protein>
<evidence type="ECO:0000313" key="11">
    <source>
        <dbReference type="EMBL" id="OQD58635.1"/>
    </source>
</evidence>
<dbReference type="InterPro" id="IPR029044">
    <property type="entry name" value="Nucleotide-diphossugar_trans"/>
</dbReference>
<keyword evidence="2" id="KW-0328">Glycosyltransferase</keyword>
<name>A0A1V6N1V0_METAZ</name>
<feature type="transmembrane region" description="Helical" evidence="9">
    <location>
        <begin position="360"/>
        <end position="381"/>
    </location>
</feature>
<dbReference type="OrthoDB" id="77422at2157"/>
<dbReference type="InterPro" id="IPR011006">
    <property type="entry name" value="CheY-like_superfamily"/>
</dbReference>
<feature type="transmembrane region" description="Helical" evidence="9">
    <location>
        <begin position="690"/>
        <end position="710"/>
    </location>
</feature>
<dbReference type="PANTHER" id="PTHR43867:SF2">
    <property type="entry name" value="CELLULOSE SYNTHASE CATALYTIC SUBUNIT A [UDP-FORMING]"/>
    <property type="match status" value="1"/>
</dbReference>
<dbReference type="CDD" id="cd17534">
    <property type="entry name" value="REC_DC-like"/>
    <property type="match status" value="1"/>
</dbReference>
<keyword evidence="8" id="KW-0597">Phosphoprotein</keyword>
<comment type="caution">
    <text evidence="11">The sequence shown here is derived from an EMBL/GenBank/DDBJ whole genome shotgun (WGS) entry which is preliminary data.</text>
</comment>
<feature type="domain" description="Response regulatory" evidence="10">
    <location>
        <begin position="4"/>
        <end position="123"/>
    </location>
</feature>
<sequence>MSKNILIVEDNKYTGIDLKNKLESLNYKVIDIVPTEEEGINIAIEKRPDLVLIDLVLKESNRGIEASKKILALDLPILFITSIEDLNSNTNDEKLKENIDLGSGFILKPIEIEKLNRSVKIAINNNKIETEKLNLAMGVVGNNDSRYYDKTDENSQLHLKAKKSYYQMKKSENSKNSSKISEKNEKITSTNKKDILIVEDESVSLDIKQKLENIGYNVIDTADTGKEAIKKAKKFHPDLILMSIELKGDINGIETSKKLEKLDIPIIYLVNDDEKENIKNAIITYPYGFISKPYNDSELKHTVNIALKKHAHNVNKIKKIENDVKEKNKELLIEKLCVIGMLGISSILILYSFLYLNFTVLQWVLFVPSAITIFLAVMSLFKQDKVTNYEVPPFVTMMVPAHNEEHTIADCVRSLANVDYFYKGKRNFELIVINDGSEDRTGEVLNELKKEFDHLKVITRVPPRSGKGKGFVLNDGLEISKGEAIAVFDADARVDPDFLTKIIPYLNDEKVQGVQSRIKMYNKDENFLTAMQHIELAVFGNIVRAKDVLGKAGFLGGNGQIVKKEAIYNIGGWDGFAITEDLNLSIRLMIDRFAIRYCGEACVYQEAVPNWKQLFRQRTRWAIGNFETLFIYTPKIIKSKIPVFRTFGIIEHVAFYGLNLFIFFGFIVLGLNIISYFYLNDFIIKMNAPLIIGMVSAFGFFPGVIVTLNRDNISIPQIFKGIVGYWLYSFHLIPLFFITCYQMLTRKERTWAKTLHLGKDEDLKPENMGEIKGKMKKFKIGKNIEAKVNYDSK</sequence>
<dbReference type="GO" id="GO:0000160">
    <property type="term" value="P:phosphorelay signal transduction system"/>
    <property type="evidence" value="ECO:0007669"/>
    <property type="project" value="InterPro"/>
</dbReference>
<dbReference type="PANTHER" id="PTHR43867">
    <property type="entry name" value="CELLULOSE SYNTHASE CATALYTIC SUBUNIT A [UDP-FORMING]"/>
    <property type="match status" value="1"/>
</dbReference>
<dbReference type="Pfam" id="PF00072">
    <property type="entry name" value="Response_reg"/>
    <property type="match status" value="2"/>
</dbReference>
<dbReference type="GO" id="GO:0005886">
    <property type="term" value="C:plasma membrane"/>
    <property type="evidence" value="ECO:0007669"/>
    <property type="project" value="TreeGrafter"/>
</dbReference>
<feature type="transmembrane region" description="Helical" evidence="9">
    <location>
        <begin position="722"/>
        <end position="744"/>
    </location>
</feature>
<feature type="modified residue" description="4-aspartylphosphate" evidence="8">
    <location>
        <position position="54"/>
    </location>
</feature>
<accession>A0A1V6N1V0</accession>
<dbReference type="Proteomes" id="UP000191661">
    <property type="component" value="Unassembled WGS sequence"/>
</dbReference>
<feature type="domain" description="Response regulatory" evidence="10">
    <location>
        <begin position="194"/>
        <end position="307"/>
    </location>
</feature>
<dbReference type="RefSeq" id="WP_080460484.1">
    <property type="nucleotide sequence ID" value="NZ_JXMW01000011.1"/>
</dbReference>
<comment type="subcellular location">
    <subcellularLocation>
        <location evidence="1">Membrane</location>
        <topology evidence="1">Multi-pass membrane protein</topology>
    </subcellularLocation>
</comment>
<reference evidence="11 12" key="1">
    <citation type="submission" date="2014-12" db="EMBL/GenBank/DDBJ databases">
        <title>Genome sequence of Methanobrevibacter arboriphilicus DH1, DSM1125.</title>
        <authorList>
            <person name="Poehlein A."/>
            <person name="Thauer R.K."/>
            <person name="Seedorf H."/>
            <person name="Daniel R."/>
        </authorList>
    </citation>
    <scope>NUCLEOTIDE SEQUENCE [LARGE SCALE GENOMIC DNA]</scope>
    <source>
        <strain evidence="11 12">DH1</strain>
    </source>
</reference>
<dbReference type="Gene3D" id="3.90.550.10">
    <property type="entry name" value="Spore Coat Polysaccharide Biosynthesis Protein SpsA, Chain A"/>
    <property type="match status" value="1"/>
</dbReference>
<dbReference type="Pfam" id="PF13641">
    <property type="entry name" value="Glyco_tranf_2_3"/>
    <property type="match status" value="1"/>
</dbReference>
<dbReference type="SMART" id="SM00448">
    <property type="entry name" value="REC"/>
    <property type="match status" value="2"/>
</dbReference>
<dbReference type="EMBL" id="JXMW01000011">
    <property type="protein sequence ID" value="OQD58635.1"/>
    <property type="molecule type" value="Genomic_DNA"/>
</dbReference>
<dbReference type="SUPFAM" id="SSF52172">
    <property type="entry name" value="CheY-like"/>
    <property type="match status" value="2"/>
</dbReference>
<evidence type="ECO:0000256" key="7">
    <source>
        <dbReference type="ARBA" id="ARBA00023136"/>
    </source>
</evidence>
<keyword evidence="4 9" id="KW-0812">Transmembrane</keyword>
<evidence type="ECO:0000256" key="6">
    <source>
        <dbReference type="ARBA" id="ARBA00022989"/>
    </source>
</evidence>
<dbReference type="PROSITE" id="PS50110">
    <property type="entry name" value="RESPONSE_REGULATORY"/>
    <property type="match status" value="2"/>
</dbReference>
<keyword evidence="5" id="KW-0460">Magnesium</keyword>
<evidence type="ECO:0000259" key="10">
    <source>
        <dbReference type="PROSITE" id="PS50110"/>
    </source>
</evidence>
<feature type="transmembrane region" description="Helical" evidence="9">
    <location>
        <begin position="653"/>
        <end position="678"/>
    </location>
</feature>
<evidence type="ECO:0000256" key="9">
    <source>
        <dbReference type="SAM" id="Phobius"/>
    </source>
</evidence>
<dbReference type="InterPro" id="IPR050321">
    <property type="entry name" value="Glycosyltr_2/OpgH_subfam"/>
</dbReference>
<keyword evidence="3 11" id="KW-0808">Transferase</keyword>
<dbReference type="Gene3D" id="3.40.50.2300">
    <property type="match status" value="2"/>
</dbReference>
<dbReference type="AlphaFoldDB" id="A0A1V6N1V0"/>
<evidence type="ECO:0000256" key="8">
    <source>
        <dbReference type="PROSITE-ProRule" id="PRU00169"/>
    </source>
</evidence>
<evidence type="ECO:0000256" key="3">
    <source>
        <dbReference type="ARBA" id="ARBA00022679"/>
    </source>
</evidence>
<dbReference type="GO" id="GO:0016758">
    <property type="term" value="F:hexosyltransferase activity"/>
    <property type="evidence" value="ECO:0007669"/>
    <property type="project" value="TreeGrafter"/>
</dbReference>
<keyword evidence="6 9" id="KW-1133">Transmembrane helix</keyword>
<evidence type="ECO:0000256" key="4">
    <source>
        <dbReference type="ARBA" id="ARBA00022692"/>
    </source>
</evidence>
<dbReference type="FunFam" id="3.90.550.10:FF:000164">
    <property type="entry name" value="Beta-(1-3)-glucosyl transferase"/>
    <property type="match status" value="1"/>
</dbReference>
<keyword evidence="7 9" id="KW-0472">Membrane</keyword>
<proteinExistence type="predicted"/>
<dbReference type="InterPro" id="IPR001789">
    <property type="entry name" value="Sig_transdc_resp-reg_receiver"/>
</dbReference>
<evidence type="ECO:0000256" key="1">
    <source>
        <dbReference type="ARBA" id="ARBA00004141"/>
    </source>
</evidence>